<dbReference type="HAMAP" id="MF_01854">
    <property type="entry name" value="FBPase_class3"/>
    <property type="match status" value="1"/>
</dbReference>
<dbReference type="SUPFAM" id="SSF56300">
    <property type="entry name" value="Metallo-dependent phosphatases"/>
    <property type="match status" value="1"/>
</dbReference>
<dbReference type="PIRSF" id="PIRSF000906">
    <property type="entry name" value="FBPtase_Bacill"/>
    <property type="match status" value="1"/>
</dbReference>
<dbReference type="Gene3D" id="3.60.21.10">
    <property type="match status" value="1"/>
</dbReference>
<comment type="cofactor">
    <cofactor evidence="4">
        <name>Mn(2+)</name>
        <dbReference type="ChEBI" id="CHEBI:29035"/>
    </cofactor>
</comment>
<sequence>MKAFYQLLKEKFPTRADILTEIINLEAICHLPKGTEHFVSDLHGEYPAFDYILRTCSGSVKSKIQECFDLYELSAMDSQEFCLFVYYPEQKIAFDKQTLSHNALQAKLITLVPIQIQVLKYLGNKYTRSKVRKSLPANFAYIIEELLAEIERNPDKEGYFDAIIDKITELNQLEELVIALSYVIQRLAVDVLHVVGDIYDRGKYPDIILNRLEKLPNVDIQWGNHDITWMGAVSGSYACMINVIRIAARYNNLTLIEDRYGINLRKLVDYSRKYYQPVPAFDPILDEGELSQEENNLLNVVQQATAILQFKLESRLIHRRPDFQLEHRQVLEMIDYAQKTIFLKGRDYALSDFNSGRIAAENPCALDDEEEKLLKQLMHAFQTSECLKRHVDFLFEKGSMYLQYNGNLLFHGCIPLHENGDFKSLKIKNRSYSGKELLDFYEKEIRQSYRHPDKHEDFSTDLFWYLWVGENSSLFGKKAMTTFERYFIKDKATHEEVKNPYYRLRNKESVCRDILKEFGLSEEGHIINGHTPVKEKDGENPVKAGGKMLVIDGGFAKAYQKKTGLAGYTLVFNSYGMLLVAHQPFTNSQDVLMGNYDILSTRRLVEESSRRILVKDTNIGHRICDEIKHLEYLYRHFDKY</sequence>
<comment type="catalytic activity">
    <reaction evidence="4">
        <text>beta-D-fructose 1,6-bisphosphate + H2O = beta-D-fructose 6-phosphate + phosphate</text>
        <dbReference type="Rhea" id="RHEA:11064"/>
        <dbReference type="ChEBI" id="CHEBI:15377"/>
        <dbReference type="ChEBI" id="CHEBI:32966"/>
        <dbReference type="ChEBI" id="CHEBI:43474"/>
        <dbReference type="ChEBI" id="CHEBI:57634"/>
        <dbReference type="EC" id="3.1.3.11"/>
    </reaction>
</comment>
<dbReference type="EMBL" id="JABASA010000011">
    <property type="protein sequence ID" value="NMD49310.1"/>
    <property type="molecule type" value="Genomic_DNA"/>
</dbReference>
<dbReference type="RefSeq" id="WP_193523600.1">
    <property type="nucleotide sequence ID" value="NZ_JABASA010000011.1"/>
</dbReference>
<comment type="pathway">
    <text evidence="4">Carbohydrate biosynthesis; gluconeogenesis.</text>
</comment>
<protein>
    <recommendedName>
        <fullName evidence="4">Fructose-1,6-bisphosphatase class 3</fullName>
        <shortName evidence="4">FBPase class 3</shortName>
        <ecNumber evidence="4">3.1.3.11</ecNumber>
    </recommendedName>
    <alternativeName>
        <fullName evidence="4">D-fructose-1,6-bisphosphate 1-phosphohydrolase class 3</fullName>
    </alternativeName>
</protein>
<keyword evidence="2 4" id="KW-0464">Manganese</keyword>
<keyword evidence="1 4" id="KW-0378">Hydrolase</keyword>
<comment type="caution">
    <text evidence="5">The sequence shown here is derived from an EMBL/GenBank/DDBJ whole genome shotgun (WGS) entry which is preliminary data.</text>
</comment>
<gene>
    <name evidence="4" type="primary">fbp</name>
    <name evidence="5" type="ORF">HHO37_06435</name>
</gene>
<dbReference type="EC" id="3.1.3.11" evidence="4"/>
<evidence type="ECO:0000256" key="4">
    <source>
        <dbReference type="HAMAP-Rule" id="MF_01854"/>
    </source>
</evidence>
<evidence type="ECO:0000313" key="5">
    <source>
        <dbReference type="EMBL" id="NMD49310.1"/>
    </source>
</evidence>
<organism evidence="5 6">
    <name type="scientific">Streptococcus ratti</name>
    <dbReference type="NCBI Taxonomy" id="1341"/>
    <lineage>
        <taxon>Bacteria</taxon>
        <taxon>Bacillati</taxon>
        <taxon>Bacillota</taxon>
        <taxon>Bacilli</taxon>
        <taxon>Lactobacillales</taxon>
        <taxon>Streptococcaceae</taxon>
        <taxon>Streptococcus</taxon>
    </lineage>
</organism>
<dbReference type="Proteomes" id="UP000532121">
    <property type="component" value="Unassembled WGS sequence"/>
</dbReference>
<dbReference type="InterPro" id="IPR029052">
    <property type="entry name" value="Metallo-depent_PP-like"/>
</dbReference>
<evidence type="ECO:0000256" key="1">
    <source>
        <dbReference type="ARBA" id="ARBA00022801"/>
    </source>
</evidence>
<accession>A0A7X9LG97</accession>
<evidence type="ECO:0000256" key="2">
    <source>
        <dbReference type="ARBA" id="ARBA00023211"/>
    </source>
</evidence>
<reference evidence="5 6" key="1">
    <citation type="submission" date="2020-04" db="EMBL/GenBank/DDBJ databases">
        <title>MicrobeNet Type strains.</title>
        <authorList>
            <person name="Nicholson A.C."/>
        </authorList>
    </citation>
    <scope>NUCLEOTIDE SEQUENCE [LARGE SCALE GENOMIC DNA]</scope>
    <source>
        <strain evidence="5 6">DSM 22768</strain>
    </source>
</reference>
<proteinExistence type="inferred from homology"/>
<dbReference type="Pfam" id="PF06874">
    <property type="entry name" value="FBPase_2"/>
    <property type="match status" value="1"/>
</dbReference>
<dbReference type="AlphaFoldDB" id="A0A7X9LG97"/>
<dbReference type="GO" id="GO:0006094">
    <property type="term" value="P:gluconeogenesis"/>
    <property type="evidence" value="ECO:0007669"/>
    <property type="project" value="UniProtKB-UniRule"/>
</dbReference>
<comment type="similarity">
    <text evidence="4">Belongs to the FBPase class 3 family.</text>
</comment>
<evidence type="ECO:0000313" key="6">
    <source>
        <dbReference type="Proteomes" id="UP000532121"/>
    </source>
</evidence>
<dbReference type="UniPathway" id="UPA00138"/>
<name>A0A7X9LG97_STRRT</name>
<dbReference type="GO" id="GO:0042132">
    <property type="term" value="F:fructose 1,6-bisphosphate 1-phosphatase activity"/>
    <property type="evidence" value="ECO:0007669"/>
    <property type="project" value="UniProtKB-UniRule"/>
</dbReference>
<dbReference type="InterPro" id="IPR009164">
    <property type="entry name" value="FBPtase_class3"/>
</dbReference>
<evidence type="ECO:0000256" key="3">
    <source>
        <dbReference type="ARBA" id="ARBA00023277"/>
    </source>
</evidence>
<keyword evidence="3 4" id="KW-0119">Carbohydrate metabolism</keyword>